<feature type="active site" description="Proton acceptor; specific for D-alanine" evidence="4">
    <location>
        <position position="35"/>
    </location>
</feature>
<keyword evidence="7" id="KW-1185">Reference proteome</keyword>
<name>A0ABT9ALI7_9GAMM</name>
<reference evidence="6" key="2">
    <citation type="journal article" date="2024" name="Int. J. Antimicrob. Agents">
        <title>Identification of a novel Providencia species showing multi-drug-resistant in three patients with hospital-acquired infection.</title>
        <authorList>
            <person name="Yang W."/>
            <person name="Chen J."/>
            <person name="Yang F."/>
            <person name="Ji P."/>
            <person name="Shen S."/>
            <person name="Yin D."/>
            <person name="Hu F."/>
        </authorList>
    </citation>
    <scope>NUCLEOTIDE SEQUENCE</scope>
    <source>
        <strain evidence="6">CRE-138-0111</strain>
    </source>
</reference>
<evidence type="ECO:0000256" key="2">
    <source>
        <dbReference type="ARBA" id="ARBA00022898"/>
    </source>
</evidence>
<dbReference type="Gene3D" id="2.40.37.10">
    <property type="entry name" value="Lyase, Ornithine Decarboxylase, Chain A, domain 1"/>
    <property type="match status" value="1"/>
</dbReference>
<dbReference type="SUPFAM" id="SSF51419">
    <property type="entry name" value="PLP-binding barrel"/>
    <property type="match status" value="1"/>
</dbReference>
<feature type="binding site" evidence="4">
    <location>
        <position position="130"/>
    </location>
    <ligand>
        <name>substrate</name>
    </ligand>
</feature>
<dbReference type="InterPro" id="IPR001608">
    <property type="entry name" value="Ala_racemase_N"/>
</dbReference>
<dbReference type="PANTHER" id="PTHR30511">
    <property type="entry name" value="ALANINE RACEMASE"/>
    <property type="match status" value="1"/>
</dbReference>
<dbReference type="EMBL" id="JAUQTG010000001">
    <property type="protein sequence ID" value="MDO7855446.1"/>
    <property type="molecule type" value="Genomic_DNA"/>
</dbReference>
<feature type="binding site" evidence="4">
    <location>
        <position position="300"/>
    </location>
    <ligand>
        <name>substrate</name>
    </ligand>
</feature>
<evidence type="ECO:0000259" key="5">
    <source>
        <dbReference type="SMART" id="SM01005"/>
    </source>
</evidence>
<proteinExistence type="inferred from homology"/>
<dbReference type="PROSITE" id="PS00395">
    <property type="entry name" value="ALANINE_RACEMASE"/>
    <property type="match status" value="1"/>
</dbReference>
<comment type="pathway">
    <text evidence="4">Amino-acid biosynthesis; D-alanine biosynthesis; D-alanine from L-alanine: step 1/1.</text>
</comment>
<gene>
    <name evidence="6" type="primary">alr</name>
    <name evidence="6" type="ORF">Q5E86_03450</name>
</gene>
<dbReference type="SMART" id="SM01005">
    <property type="entry name" value="Ala_racemase_C"/>
    <property type="match status" value="1"/>
</dbReference>
<comment type="cofactor">
    <cofactor evidence="1 4">
        <name>pyridoxal 5'-phosphate</name>
        <dbReference type="ChEBI" id="CHEBI:597326"/>
    </cofactor>
</comment>
<keyword evidence="2 4" id="KW-0663">Pyridoxal phosphate</keyword>
<dbReference type="InterPro" id="IPR011079">
    <property type="entry name" value="Ala_racemase_C"/>
</dbReference>
<dbReference type="InterPro" id="IPR009006">
    <property type="entry name" value="Ala_racemase/Decarboxylase_C"/>
</dbReference>
<evidence type="ECO:0000313" key="7">
    <source>
        <dbReference type="Proteomes" id="UP001176478"/>
    </source>
</evidence>
<dbReference type="HAMAP" id="MF_01201">
    <property type="entry name" value="Ala_racemase"/>
    <property type="match status" value="1"/>
</dbReference>
<accession>A0ABT9ALI7</accession>
<dbReference type="InterPro" id="IPR029066">
    <property type="entry name" value="PLP-binding_barrel"/>
</dbReference>
<comment type="function">
    <text evidence="4">Catalyzes the interconversion of L-alanine and D-alanine. May also act on other amino acids.</text>
</comment>
<dbReference type="PANTHER" id="PTHR30511:SF0">
    <property type="entry name" value="ALANINE RACEMASE, CATABOLIC-RELATED"/>
    <property type="match status" value="1"/>
</dbReference>
<dbReference type="Pfam" id="PF00842">
    <property type="entry name" value="Ala_racemase_C"/>
    <property type="match status" value="1"/>
</dbReference>
<evidence type="ECO:0000313" key="6">
    <source>
        <dbReference type="EMBL" id="MDO7855446.1"/>
    </source>
</evidence>
<dbReference type="Pfam" id="PF01168">
    <property type="entry name" value="Ala_racemase_N"/>
    <property type="match status" value="1"/>
</dbReference>
<evidence type="ECO:0000256" key="1">
    <source>
        <dbReference type="ARBA" id="ARBA00001933"/>
    </source>
</evidence>
<organism evidence="6 7">
    <name type="scientific">Providencia huashanensis</name>
    <dbReference type="NCBI Taxonomy" id="3037798"/>
    <lineage>
        <taxon>Bacteria</taxon>
        <taxon>Pseudomonadati</taxon>
        <taxon>Pseudomonadota</taxon>
        <taxon>Gammaproteobacteria</taxon>
        <taxon>Enterobacterales</taxon>
        <taxon>Morganellaceae</taxon>
        <taxon>Providencia</taxon>
    </lineage>
</organism>
<dbReference type="Gene3D" id="3.20.20.10">
    <property type="entry name" value="Alanine racemase"/>
    <property type="match status" value="1"/>
</dbReference>
<dbReference type="CDD" id="cd06827">
    <property type="entry name" value="PLPDE_III_AR_proteobact"/>
    <property type="match status" value="1"/>
</dbReference>
<feature type="domain" description="Alanine racemase C-terminal" evidence="5">
    <location>
        <begin position="231"/>
        <end position="355"/>
    </location>
</feature>
<protein>
    <recommendedName>
        <fullName evidence="4">Alanine racemase</fullName>
        <ecNumber evidence="4">5.1.1.1</ecNumber>
    </recommendedName>
</protein>
<dbReference type="PRINTS" id="PR00992">
    <property type="entry name" value="ALARACEMASE"/>
</dbReference>
<feature type="active site" description="Proton acceptor; specific for L-alanine" evidence="4">
    <location>
        <position position="252"/>
    </location>
</feature>
<sequence length="367" mass="40500">MPRPISAVIHLQNLQHNLSIVRQHTEKCKIWSVMKADGYGHGIKHIWPALKETDGFAVLDLHEAILLRDEGWKGPILLLEGFFQPQDLQLIDQYNLTTSVHSDWQLAAIENAQFSAPISVYIKLNSGMNRLGFSHTDYETVVERLAAIPHVKSLTLMSHFANSDTKTGVTVPFQLIQQFQHLSLETCIANSGAALWHQYTQYDWIRTGILLYGASPSGKSADIIGLGLKAAMSLQSEVIAIHEIEAGQSIGYGSRFTSTKPMRIATVACGYADGYPRHAPNGTPVWCQGMRCALLGAVSMDMLTIDVSDCRNLQLGDKVELWGQNLPVDDVAHAAGTIGYELLCALAKRVPVSYQNSVEWMLTNFAV</sequence>
<dbReference type="Proteomes" id="UP001176478">
    <property type="component" value="Unassembled WGS sequence"/>
</dbReference>
<dbReference type="InterPro" id="IPR000821">
    <property type="entry name" value="Ala_racemase"/>
</dbReference>
<reference evidence="6" key="1">
    <citation type="submission" date="2023-07" db="EMBL/GenBank/DDBJ databases">
        <authorList>
            <person name="Yang W."/>
            <person name="Chen J."/>
            <person name="Ji P."/>
            <person name="Hu F."/>
        </authorList>
    </citation>
    <scope>NUCLEOTIDE SEQUENCE</scope>
    <source>
        <strain evidence="6">CRE-138-0111</strain>
    </source>
</reference>
<comment type="similarity">
    <text evidence="4">Belongs to the alanine racemase family.</text>
</comment>
<keyword evidence="3 4" id="KW-0413">Isomerase</keyword>
<dbReference type="EC" id="5.1.1.1" evidence="4"/>
<dbReference type="InterPro" id="IPR020622">
    <property type="entry name" value="Ala_racemase_pyridoxalP-BS"/>
</dbReference>
<comment type="catalytic activity">
    <reaction evidence="4">
        <text>L-alanine = D-alanine</text>
        <dbReference type="Rhea" id="RHEA:20249"/>
        <dbReference type="ChEBI" id="CHEBI:57416"/>
        <dbReference type="ChEBI" id="CHEBI:57972"/>
        <dbReference type="EC" id="5.1.1.1"/>
    </reaction>
</comment>
<dbReference type="GO" id="GO:0008784">
    <property type="term" value="F:alanine racemase activity"/>
    <property type="evidence" value="ECO:0007669"/>
    <property type="project" value="UniProtKB-EC"/>
</dbReference>
<feature type="modified residue" description="N6-(pyridoxal phosphate)lysine" evidence="4">
    <location>
        <position position="35"/>
    </location>
</feature>
<dbReference type="NCBIfam" id="TIGR00492">
    <property type="entry name" value="alr"/>
    <property type="match status" value="1"/>
</dbReference>
<dbReference type="SUPFAM" id="SSF50621">
    <property type="entry name" value="Alanine racemase C-terminal domain-like"/>
    <property type="match status" value="1"/>
</dbReference>
<evidence type="ECO:0000256" key="4">
    <source>
        <dbReference type="HAMAP-Rule" id="MF_01201"/>
    </source>
</evidence>
<comment type="caution">
    <text evidence="6">The sequence shown here is derived from an EMBL/GenBank/DDBJ whole genome shotgun (WGS) entry which is preliminary data.</text>
</comment>
<evidence type="ECO:0000256" key="3">
    <source>
        <dbReference type="ARBA" id="ARBA00023235"/>
    </source>
</evidence>